<comment type="caution">
    <text evidence="6">The sequence shown here is derived from an EMBL/GenBank/DDBJ whole genome shotgun (WGS) entry which is preliminary data.</text>
</comment>
<dbReference type="InterPro" id="IPR001041">
    <property type="entry name" value="2Fe-2S_ferredoxin-type"/>
</dbReference>
<reference evidence="6" key="1">
    <citation type="submission" date="2021-03" db="EMBL/GenBank/DDBJ databases">
        <title>Comamonas denitrificans.</title>
        <authorList>
            <person name="Finster K."/>
        </authorList>
    </citation>
    <scope>NUCLEOTIDE SEQUENCE</scope>
    <source>
        <strain evidence="6">MM2021_4</strain>
    </source>
</reference>
<dbReference type="Gene3D" id="3.40.50.80">
    <property type="entry name" value="Nucleotide-binding domain of ferredoxin-NADP reductase (FNR) module"/>
    <property type="match status" value="1"/>
</dbReference>
<dbReference type="PANTHER" id="PTHR47354:SF5">
    <property type="entry name" value="PROTEIN RFBI"/>
    <property type="match status" value="1"/>
</dbReference>
<dbReference type="SUPFAM" id="SSF52343">
    <property type="entry name" value="Ferredoxin reductase-like, C-terminal NADP-linked domain"/>
    <property type="match status" value="1"/>
</dbReference>
<accession>A0A939GZA0</accession>
<feature type="domain" description="2Fe-2S ferredoxin-type" evidence="4">
    <location>
        <begin position="7"/>
        <end position="97"/>
    </location>
</feature>
<dbReference type="InterPro" id="IPR017927">
    <property type="entry name" value="FAD-bd_FR_type"/>
</dbReference>
<keyword evidence="2" id="KW-0408">Iron</keyword>
<dbReference type="SUPFAM" id="SSF54292">
    <property type="entry name" value="2Fe-2S ferredoxin-like"/>
    <property type="match status" value="1"/>
</dbReference>
<evidence type="ECO:0000259" key="4">
    <source>
        <dbReference type="PROSITE" id="PS51085"/>
    </source>
</evidence>
<name>A0A939GZA0_9BURK</name>
<dbReference type="InterPro" id="IPR017938">
    <property type="entry name" value="Riboflavin_synthase-like_b-brl"/>
</dbReference>
<dbReference type="PRINTS" id="PR00410">
    <property type="entry name" value="PHEHYDRXLASE"/>
</dbReference>
<gene>
    <name evidence="6" type="ORF">J1777_06075</name>
</gene>
<evidence type="ECO:0000256" key="3">
    <source>
        <dbReference type="ARBA" id="ARBA00034078"/>
    </source>
</evidence>
<keyword evidence="2" id="KW-0001">2Fe-2S</keyword>
<dbReference type="InterPro" id="IPR001709">
    <property type="entry name" value="Flavoprot_Pyr_Nucl_cyt_Rdtase"/>
</dbReference>
<dbReference type="InterPro" id="IPR001433">
    <property type="entry name" value="OxRdtase_FAD/NAD-bd"/>
</dbReference>
<dbReference type="CDD" id="cd06189">
    <property type="entry name" value="flavin_oxioreductase"/>
    <property type="match status" value="1"/>
</dbReference>
<comment type="cofactor">
    <cofactor evidence="3">
        <name>[2Fe-2S] cluster</name>
        <dbReference type="ChEBI" id="CHEBI:190135"/>
    </cofactor>
</comment>
<dbReference type="InterPro" id="IPR050415">
    <property type="entry name" value="MRET"/>
</dbReference>
<comment type="cofactor">
    <cofactor evidence="1">
        <name>FAD</name>
        <dbReference type="ChEBI" id="CHEBI:57692"/>
    </cofactor>
</comment>
<dbReference type="Gene3D" id="2.40.30.10">
    <property type="entry name" value="Translation factors"/>
    <property type="match status" value="1"/>
</dbReference>
<organism evidence="6 7">
    <name type="scientific">Comamonas denitrificans</name>
    <dbReference type="NCBI Taxonomy" id="117506"/>
    <lineage>
        <taxon>Bacteria</taxon>
        <taxon>Pseudomonadati</taxon>
        <taxon>Pseudomonadota</taxon>
        <taxon>Betaproteobacteria</taxon>
        <taxon>Burkholderiales</taxon>
        <taxon>Comamonadaceae</taxon>
        <taxon>Comamonas</taxon>
    </lineage>
</organism>
<dbReference type="Pfam" id="PF00970">
    <property type="entry name" value="FAD_binding_6"/>
    <property type="match status" value="1"/>
</dbReference>
<dbReference type="PROSITE" id="PS51085">
    <property type="entry name" value="2FE2S_FER_2"/>
    <property type="match status" value="1"/>
</dbReference>
<dbReference type="InterPro" id="IPR039261">
    <property type="entry name" value="FNR_nucleotide-bd"/>
</dbReference>
<dbReference type="Gene3D" id="3.10.20.30">
    <property type="match status" value="1"/>
</dbReference>
<dbReference type="InterPro" id="IPR008333">
    <property type="entry name" value="Cbr1-like_FAD-bd_dom"/>
</dbReference>
<dbReference type="Proteomes" id="UP000664731">
    <property type="component" value="Unassembled WGS sequence"/>
</dbReference>
<dbReference type="AlphaFoldDB" id="A0A939GZA0"/>
<evidence type="ECO:0000313" key="6">
    <source>
        <dbReference type="EMBL" id="MBO1249404.1"/>
    </source>
</evidence>
<proteinExistence type="predicted"/>
<dbReference type="GO" id="GO:0016491">
    <property type="term" value="F:oxidoreductase activity"/>
    <property type="evidence" value="ECO:0007669"/>
    <property type="project" value="InterPro"/>
</dbReference>
<keyword evidence="2" id="KW-0411">Iron-sulfur</keyword>
<keyword evidence="7" id="KW-1185">Reference proteome</keyword>
<sequence length="346" mass="37766">MSADNACQVTIQPSGRSFMVREGQTILAAAIEAGVGLPYGCKDGACGSCKCQKLSGSTTHGSHSAHALSEEEARHDVILTCRATAHSDVVLESRQVSLEGLPPIKKMPVRVRSLARLSPDVMQVQLQLPATEKFVYFAGQYIEFLLRDGTRRAYSMANAPHTQADNPGMELHIRHMPGGVFTDQVFGGMKEKDILRVEGPFGSFFLQPNSQKPLIFIASGTGFAPIQAILQHLEYLGSRRPVMLYWGGRRPHDIYRADWIQAHRLPGGLNFVPVVSDALPEDDWQGRTGWVHQAVLDDFADLAPFEVYACGAPAMVEAARHSFIATRNLPAEAFFADAFTSAADSA</sequence>
<dbReference type="GO" id="GO:0051537">
    <property type="term" value="F:2 iron, 2 sulfur cluster binding"/>
    <property type="evidence" value="ECO:0007669"/>
    <property type="project" value="UniProtKB-KW"/>
</dbReference>
<dbReference type="PROSITE" id="PS51384">
    <property type="entry name" value="FAD_FR"/>
    <property type="match status" value="1"/>
</dbReference>
<dbReference type="EMBL" id="JAFNME010000010">
    <property type="protein sequence ID" value="MBO1249404.1"/>
    <property type="molecule type" value="Genomic_DNA"/>
</dbReference>
<dbReference type="InterPro" id="IPR006058">
    <property type="entry name" value="2Fe2S_fd_BS"/>
</dbReference>
<dbReference type="CDD" id="cd00207">
    <property type="entry name" value="fer2"/>
    <property type="match status" value="1"/>
</dbReference>
<keyword evidence="2" id="KW-0479">Metal-binding</keyword>
<feature type="domain" description="FAD-binding FR-type" evidence="5">
    <location>
        <begin position="104"/>
        <end position="207"/>
    </location>
</feature>
<dbReference type="RefSeq" id="WP_207574927.1">
    <property type="nucleotide sequence ID" value="NZ_JAFNME010000010.1"/>
</dbReference>
<evidence type="ECO:0000256" key="1">
    <source>
        <dbReference type="ARBA" id="ARBA00001974"/>
    </source>
</evidence>
<dbReference type="InterPro" id="IPR012675">
    <property type="entry name" value="Beta-grasp_dom_sf"/>
</dbReference>
<protein>
    <submittedName>
        <fullName evidence="6">CDP-6-deoxy-delta-3,4-glucoseen reductase</fullName>
    </submittedName>
</protein>
<evidence type="ECO:0000313" key="7">
    <source>
        <dbReference type="Proteomes" id="UP000664731"/>
    </source>
</evidence>
<dbReference type="Pfam" id="PF00111">
    <property type="entry name" value="Fer2"/>
    <property type="match status" value="1"/>
</dbReference>
<dbReference type="PROSITE" id="PS00197">
    <property type="entry name" value="2FE2S_FER_1"/>
    <property type="match status" value="1"/>
</dbReference>
<dbReference type="InterPro" id="IPR036010">
    <property type="entry name" value="2Fe-2S_ferredoxin-like_sf"/>
</dbReference>
<evidence type="ECO:0000256" key="2">
    <source>
        <dbReference type="ARBA" id="ARBA00022714"/>
    </source>
</evidence>
<dbReference type="SUPFAM" id="SSF63380">
    <property type="entry name" value="Riboflavin synthase domain-like"/>
    <property type="match status" value="1"/>
</dbReference>
<dbReference type="PANTHER" id="PTHR47354">
    <property type="entry name" value="NADH OXIDOREDUCTASE HCR"/>
    <property type="match status" value="1"/>
</dbReference>
<dbReference type="PRINTS" id="PR00371">
    <property type="entry name" value="FPNCR"/>
</dbReference>
<evidence type="ECO:0000259" key="5">
    <source>
        <dbReference type="PROSITE" id="PS51384"/>
    </source>
</evidence>
<dbReference type="Pfam" id="PF00175">
    <property type="entry name" value="NAD_binding_1"/>
    <property type="match status" value="1"/>
</dbReference>